<dbReference type="InParanoid" id="A0A1X7T4M2"/>
<evidence type="ECO:0008006" key="2">
    <source>
        <dbReference type="Google" id="ProtNLM"/>
    </source>
</evidence>
<name>A0A1X7T4M2_AMPQE</name>
<sequence>MLQSNTTFRLLRIVFRYINGSSFQPNWIELVQHLYETIFIHPSLEFIEIDTRYTTPSLLWTTLKDQKETLIDRRKKELPYRPLPITIMNETIGIFLDNLSAIEFEESLKNALKEDFLNYNVSTAIVQGEARVGKTCLKSLVLSLRYTSLSTPVIEAPFIAYYTGSTEGKCWAPVNDDEMEDKVIAELQSHAWDKGNRRNIKAKTSEEVSKDEKYVDFQMTMNDTTEATHQNMEPNETSYQEIELNIVHDDRSNITDYQQPIPASEVSTQVQKVTSSRKGYNPLELCKKLCKSDKFGSHREWLYFIDSGGQLQFQKLLLAFMPHTSVLILVVNLSRNLSDKSCTKMECPGKTIDSGNDYSLKVEDMLKQIISAVASNAQKVTSIVDDFPWIERKGGKLLNVLTVGTHLDEYDKKQKESEVESLDKKRDVLRMILNSVSKSIQIVYTSPPPKNPIHVIDGRKAKTGESNYEAVKVIAKCLKDQSYEIKVPLRWHYFGVILRKQSKETSGVLDLSSCEEFGEMLQMKPQEVHNALKFFHILKMLFYYDDSPAKDIVFVKLDGLISIIKDLMSDVINFRKMKGLGKVERQLATEGYSLSSLPSQLAKPLQEMCQLAYTNLANTTMTFSLHQLESLSEAVKEDYLGLMTYMEYSKKNYQFLHLSIQEFLAAWWIAKHEKKTEEVFKDQFDDDHFRMCLRFVAGLTHLEHESYQQYFNKQQLDLWCK</sequence>
<reference evidence="1" key="1">
    <citation type="submission" date="2017-05" db="UniProtKB">
        <authorList>
            <consortium name="EnsemblMetazoa"/>
        </authorList>
    </citation>
    <scope>IDENTIFICATION</scope>
</reference>
<accession>A0A1X7T4M2</accession>
<proteinExistence type="predicted"/>
<dbReference type="AlphaFoldDB" id="A0A1X7T4M2"/>
<evidence type="ECO:0000313" key="1">
    <source>
        <dbReference type="EnsemblMetazoa" id="Aqu2.1.09326_001"/>
    </source>
</evidence>
<dbReference type="EnsemblMetazoa" id="Aqu2.1.09326_001">
    <property type="protein sequence ID" value="Aqu2.1.09326_001"/>
    <property type="gene ID" value="Aqu2.1.09326"/>
</dbReference>
<protein>
    <recommendedName>
        <fullName evidence="2">C-terminal of Roc (COR) domain-containing protein</fullName>
    </recommendedName>
</protein>
<dbReference type="InterPro" id="IPR027417">
    <property type="entry name" value="P-loop_NTPase"/>
</dbReference>
<dbReference type="SUPFAM" id="SSF52540">
    <property type="entry name" value="P-loop containing nucleoside triphosphate hydrolases"/>
    <property type="match status" value="1"/>
</dbReference>
<organism evidence="1">
    <name type="scientific">Amphimedon queenslandica</name>
    <name type="common">Sponge</name>
    <dbReference type="NCBI Taxonomy" id="400682"/>
    <lineage>
        <taxon>Eukaryota</taxon>
        <taxon>Metazoa</taxon>
        <taxon>Porifera</taxon>
        <taxon>Demospongiae</taxon>
        <taxon>Heteroscleromorpha</taxon>
        <taxon>Haplosclerida</taxon>
        <taxon>Niphatidae</taxon>
        <taxon>Amphimedon</taxon>
    </lineage>
</organism>